<dbReference type="Pfam" id="PF16220">
    <property type="entry name" value="DUF4880"/>
    <property type="match status" value="1"/>
</dbReference>
<accession>A0ABV3RFX4</accession>
<comment type="caution">
    <text evidence="4">The sequence shown here is derived from an EMBL/GenBank/DDBJ whole genome shotgun (WGS) entry which is preliminary data.</text>
</comment>
<protein>
    <submittedName>
        <fullName evidence="4">FecR domain-containing protein</fullName>
    </submittedName>
</protein>
<proteinExistence type="predicted"/>
<feature type="domain" description="FecR N-terminal" evidence="3">
    <location>
        <begin position="17"/>
        <end position="57"/>
    </location>
</feature>
<dbReference type="PANTHER" id="PTHR30273">
    <property type="entry name" value="PERIPLASMIC SIGNAL SENSOR AND SIGMA FACTOR ACTIVATOR FECR-RELATED"/>
    <property type="match status" value="1"/>
</dbReference>
<dbReference type="Proteomes" id="UP001556118">
    <property type="component" value="Unassembled WGS sequence"/>
</dbReference>
<name>A0ABV3RFX4_9SPHN</name>
<dbReference type="Gene3D" id="2.60.120.1440">
    <property type="match status" value="1"/>
</dbReference>
<evidence type="ECO:0000259" key="3">
    <source>
        <dbReference type="Pfam" id="PF16220"/>
    </source>
</evidence>
<feature type="domain" description="FecR protein" evidence="2">
    <location>
        <begin position="132"/>
        <end position="223"/>
    </location>
</feature>
<keyword evidence="1" id="KW-1133">Transmembrane helix</keyword>
<dbReference type="InterPro" id="IPR012373">
    <property type="entry name" value="Ferrdict_sens_TM"/>
</dbReference>
<feature type="transmembrane region" description="Helical" evidence="1">
    <location>
        <begin position="91"/>
        <end position="112"/>
    </location>
</feature>
<dbReference type="InterPro" id="IPR006860">
    <property type="entry name" value="FecR"/>
</dbReference>
<dbReference type="Pfam" id="PF04773">
    <property type="entry name" value="FecR"/>
    <property type="match status" value="1"/>
</dbReference>
<evidence type="ECO:0000313" key="5">
    <source>
        <dbReference type="Proteomes" id="UP001556118"/>
    </source>
</evidence>
<dbReference type="PANTHER" id="PTHR30273:SF2">
    <property type="entry name" value="PROTEIN FECR"/>
    <property type="match status" value="1"/>
</dbReference>
<dbReference type="PIRSF" id="PIRSF018266">
    <property type="entry name" value="FecR"/>
    <property type="match status" value="1"/>
</dbReference>
<organism evidence="4 5">
    <name type="scientific">Novosphingobium rhizovicinum</name>
    <dbReference type="NCBI Taxonomy" id="3228928"/>
    <lineage>
        <taxon>Bacteria</taxon>
        <taxon>Pseudomonadati</taxon>
        <taxon>Pseudomonadota</taxon>
        <taxon>Alphaproteobacteria</taxon>
        <taxon>Sphingomonadales</taxon>
        <taxon>Sphingomonadaceae</taxon>
        <taxon>Novosphingobium</taxon>
    </lineage>
</organism>
<dbReference type="InterPro" id="IPR032623">
    <property type="entry name" value="FecR_N"/>
</dbReference>
<gene>
    <name evidence="4" type="ORF">ABUH87_16270</name>
</gene>
<evidence type="ECO:0000259" key="2">
    <source>
        <dbReference type="Pfam" id="PF04773"/>
    </source>
</evidence>
<keyword evidence="1" id="KW-0472">Membrane</keyword>
<keyword evidence="1" id="KW-0812">Transmembrane</keyword>
<dbReference type="EMBL" id="JBFNXR010000052">
    <property type="protein sequence ID" value="MEW9856693.1"/>
    <property type="molecule type" value="Genomic_DNA"/>
</dbReference>
<sequence>MSAQQTSSSVAGLSPDEAAAFWLVQIEAERMEGRTAADFTHWLEASPHHGEAFERARGTWDLFDRAEGDATLAAIRVSALRTAPPRRRFRHAWAAGIAATLAGLVLLTVTHVPGWHTARPTLAAAAEYEDSDFATARGEQRRIELADGSQITLNTDSALRVAYSDEWRLVTLLRGQALFKVAGNRDWPFVVMAGNRQITALGTLFDVRLETDRVQVMLAEGKVVVDGRTDGSAEPRKGVGGAGIGSPVVPIVLSPGQELVARNGQASVTAKVDVEQQLRWREGFAEFEEVPLADAVAEMNRYAASPIVVDAAAGRLKVSGIFRTGSSPRRFAAILAEMLPVRARTLADGTIEIVNDGDTPI</sequence>
<dbReference type="RefSeq" id="WP_367775164.1">
    <property type="nucleotide sequence ID" value="NZ_JBFNXR010000052.1"/>
</dbReference>
<evidence type="ECO:0000256" key="1">
    <source>
        <dbReference type="SAM" id="Phobius"/>
    </source>
</evidence>
<evidence type="ECO:0000313" key="4">
    <source>
        <dbReference type="EMBL" id="MEW9856693.1"/>
    </source>
</evidence>
<keyword evidence="5" id="KW-1185">Reference proteome</keyword>
<reference evidence="4 5" key="1">
    <citation type="submission" date="2024-06" db="EMBL/GenBank/DDBJ databases">
        <title>Novosphingobium rhizovicinus M1R2S20.</title>
        <authorList>
            <person name="Sun J.-Q."/>
        </authorList>
    </citation>
    <scope>NUCLEOTIDE SEQUENCE [LARGE SCALE GENOMIC DNA]</scope>
    <source>
        <strain evidence="4 5">M1R2S20</strain>
    </source>
</reference>